<sequence length="415" mass="49326">MKCAYCNEDEYKLTREHVIPDCFLKGMNRKATTAWLDKAPKRVIKGDIVIKDVCEKCNNEDLSTLDNYAYKFLTSYNGKINHNIKKIFFKYNFNMLSRWLLKIVYNSARTNNSKYDCGLYSNYAKYIIKNEDCPLDFSLFVQYIDLSIQNSDKQEYYHFDSQNMYKIDHFRIGPSRLRDVSTYHCSIRTVIINSFVFFIVVYDTRCTNEDKKSIEQYIIKHNSCAVKIQKSSKKIKLNKDKTFWQNSLLSNLYLHDNFLEERKAEYNEELLIITLSKEEIETQDYTQINHFIVSKAESKDDIIEYLQRFEICVDGYNKDPRELYEIPEFQVYVCELIDDFPEIIWFLNLKAGFFPALAASYFNYYRKTVDNPLAEFMLKCFGPLNLMTNQFAIDNSYNSQVTDIFTNRLQELFVK</sequence>
<evidence type="ECO:0008006" key="3">
    <source>
        <dbReference type="Google" id="ProtNLM"/>
    </source>
</evidence>
<evidence type="ECO:0000313" key="2">
    <source>
        <dbReference type="Proteomes" id="UP000305524"/>
    </source>
</evidence>
<proteinExistence type="predicted"/>
<accession>A0A4U2ZNI0</accession>
<reference evidence="1 2" key="1">
    <citation type="journal article" date="2019" name="Environ. Microbiol.">
        <title>An active ?-lactamase is a part of an orchestrated cell wall stress resistance network of Bacillus subtilis and related rhizosphere species.</title>
        <authorList>
            <person name="Bucher T."/>
            <person name="Keren-Paz A."/>
            <person name="Hausser J."/>
            <person name="Olender T."/>
            <person name="Cytryn E."/>
            <person name="Kolodkin-Gal I."/>
        </authorList>
    </citation>
    <scope>NUCLEOTIDE SEQUENCE [LARGE SCALE GENOMIC DNA]</scope>
    <source>
        <strain evidence="1 2">I186</strain>
    </source>
</reference>
<comment type="caution">
    <text evidence="1">The sequence shown here is derived from an EMBL/GenBank/DDBJ whole genome shotgun (WGS) entry which is preliminary data.</text>
</comment>
<protein>
    <recommendedName>
        <fullName evidence="3">HNH endonuclease</fullName>
    </recommendedName>
</protein>
<gene>
    <name evidence="1" type="ORF">FC701_35335</name>
</gene>
<name>A0A4U2ZNI0_BACMY</name>
<dbReference type="AlphaFoldDB" id="A0A4U2ZNI0"/>
<organism evidence="1 2">
    <name type="scientific">Bacillus mycoides</name>
    <dbReference type="NCBI Taxonomy" id="1405"/>
    <lineage>
        <taxon>Bacteria</taxon>
        <taxon>Bacillati</taxon>
        <taxon>Bacillota</taxon>
        <taxon>Bacilli</taxon>
        <taxon>Bacillales</taxon>
        <taxon>Bacillaceae</taxon>
        <taxon>Bacillus</taxon>
        <taxon>Bacillus cereus group</taxon>
    </lineage>
</organism>
<dbReference type="Proteomes" id="UP000305524">
    <property type="component" value="Unassembled WGS sequence"/>
</dbReference>
<evidence type="ECO:0000313" key="1">
    <source>
        <dbReference type="EMBL" id="TKI76377.1"/>
    </source>
</evidence>
<dbReference type="RefSeq" id="WP_137059722.1">
    <property type="nucleotide sequence ID" value="NZ_SZOD01001452.1"/>
</dbReference>
<dbReference type="EMBL" id="SZOD01001452">
    <property type="protein sequence ID" value="TKI76377.1"/>
    <property type="molecule type" value="Genomic_DNA"/>
</dbReference>